<organism evidence="2 5">
    <name type="scientific">Didymodactylos carnosus</name>
    <dbReference type="NCBI Taxonomy" id="1234261"/>
    <lineage>
        <taxon>Eukaryota</taxon>
        <taxon>Metazoa</taxon>
        <taxon>Spiralia</taxon>
        <taxon>Gnathifera</taxon>
        <taxon>Rotifera</taxon>
        <taxon>Eurotatoria</taxon>
        <taxon>Bdelloidea</taxon>
        <taxon>Philodinida</taxon>
        <taxon>Philodinidae</taxon>
        <taxon>Didymodactylos</taxon>
    </lineage>
</organism>
<protein>
    <submittedName>
        <fullName evidence="2">Uncharacterized protein</fullName>
    </submittedName>
</protein>
<dbReference type="Proteomes" id="UP000663829">
    <property type="component" value="Unassembled WGS sequence"/>
</dbReference>
<dbReference type="Proteomes" id="UP000677228">
    <property type="component" value="Unassembled WGS sequence"/>
</dbReference>
<name>A0A814ZMN0_9BILA</name>
<dbReference type="EMBL" id="CAJOBC010011540">
    <property type="protein sequence ID" value="CAF4008522.1"/>
    <property type="molecule type" value="Genomic_DNA"/>
</dbReference>
<evidence type="ECO:0000313" key="3">
    <source>
        <dbReference type="EMBL" id="CAF3947778.1"/>
    </source>
</evidence>
<dbReference type="EMBL" id="CAJNOK010011691">
    <property type="protein sequence ID" value="CAF1146110.1"/>
    <property type="molecule type" value="Genomic_DNA"/>
</dbReference>
<dbReference type="AlphaFoldDB" id="A0A814ZMN0"/>
<dbReference type="Proteomes" id="UP000681722">
    <property type="component" value="Unassembled WGS sequence"/>
</dbReference>
<gene>
    <name evidence="2" type="ORF">GPM918_LOCUS25794</name>
    <name evidence="1" type="ORF">OVA965_LOCUS21367</name>
    <name evidence="4" type="ORF">SRO942_LOCUS25838</name>
    <name evidence="3" type="ORF">TMI583_LOCUS22006</name>
</gene>
<sequence length="66" mass="7833">MMHLCSPAFGYQLSSDIRRKATAIVQFYLKYKHTILNRQLSKDVFKYETQLFNNNIDYVPGLKLNF</sequence>
<reference evidence="2" key="1">
    <citation type="submission" date="2021-02" db="EMBL/GenBank/DDBJ databases">
        <authorList>
            <person name="Nowell W R."/>
        </authorList>
    </citation>
    <scope>NUCLEOTIDE SEQUENCE</scope>
</reference>
<dbReference type="EMBL" id="CAJOBA010028865">
    <property type="protein sequence ID" value="CAF3947778.1"/>
    <property type="molecule type" value="Genomic_DNA"/>
</dbReference>
<accession>A0A814ZMN0</accession>
<evidence type="ECO:0000313" key="1">
    <source>
        <dbReference type="EMBL" id="CAF1146110.1"/>
    </source>
</evidence>
<evidence type="ECO:0000313" key="2">
    <source>
        <dbReference type="EMBL" id="CAF1243900.1"/>
    </source>
</evidence>
<dbReference type="Proteomes" id="UP000682733">
    <property type="component" value="Unassembled WGS sequence"/>
</dbReference>
<dbReference type="EMBL" id="CAJNOQ010010136">
    <property type="protein sequence ID" value="CAF1243900.1"/>
    <property type="molecule type" value="Genomic_DNA"/>
</dbReference>
<evidence type="ECO:0000313" key="4">
    <source>
        <dbReference type="EMBL" id="CAF4008522.1"/>
    </source>
</evidence>
<evidence type="ECO:0000313" key="5">
    <source>
        <dbReference type="Proteomes" id="UP000663829"/>
    </source>
</evidence>
<comment type="caution">
    <text evidence="2">The sequence shown here is derived from an EMBL/GenBank/DDBJ whole genome shotgun (WGS) entry which is preliminary data.</text>
</comment>
<proteinExistence type="predicted"/>
<keyword evidence="5" id="KW-1185">Reference proteome</keyword>